<dbReference type="AlphaFoldDB" id="A0A9W8Y3P8"/>
<name>A0A9W8Y3P8_9PLEO</name>
<sequence>MPASAWRQTKQATNATRRHADKPDEDNGGSNQQLDKQSHVVDREPPTELDGSADERDGHSRRDDPLQINFTLEDVTRMAEEIYDETIADVHLSLFGYWIQDSDEHYDIAKQYIRELCLDQGYKVDRIQNVHLRKLLIDTRNVRPKCVTRADRELLELPRLVTNPKRGSATENAPVPSPVTPKTEALPPALRTERERVVMEAVRSCSESSASSNRHYPPDTHPLLLAPARASTHTTSEASEDDVFGILEEDAAVEQDTDISPHVSMSSTLAVFPIPPMDNPVGELLMLVSRASLQTGTATSAVVAEAYRGAHRAHIAELLLRTRLQGARLPSLDWGSMSPFERTWREVNEAVLVAVFGSRDVVLGEEDVEGVDGVARELRANEWLRDIFQVD</sequence>
<organism evidence="2 3">
    <name type="scientific">Neocucurbitaria cava</name>
    <dbReference type="NCBI Taxonomy" id="798079"/>
    <lineage>
        <taxon>Eukaryota</taxon>
        <taxon>Fungi</taxon>
        <taxon>Dikarya</taxon>
        <taxon>Ascomycota</taxon>
        <taxon>Pezizomycotina</taxon>
        <taxon>Dothideomycetes</taxon>
        <taxon>Pleosporomycetidae</taxon>
        <taxon>Pleosporales</taxon>
        <taxon>Pleosporineae</taxon>
        <taxon>Cucurbitariaceae</taxon>
        <taxon>Neocucurbitaria</taxon>
    </lineage>
</organism>
<feature type="region of interest" description="Disordered" evidence="1">
    <location>
        <begin position="164"/>
        <end position="184"/>
    </location>
</feature>
<dbReference type="Proteomes" id="UP001140560">
    <property type="component" value="Unassembled WGS sequence"/>
</dbReference>
<feature type="compositionally biased region" description="Basic and acidic residues" evidence="1">
    <location>
        <begin position="53"/>
        <end position="65"/>
    </location>
</feature>
<protein>
    <submittedName>
        <fullName evidence="2">Uncharacterized protein</fullName>
    </submittedName>
</protein>
<accession>A0A9W8Y3P8</accession>
<evidence type="ECO:0000256" key="1">
    <source>
        <dbReference type="SAM" id="MobiDB-lite"/>
    </source>
</evidence>
<comment type="caution">
    <text evidence="2">The sequence shown here is derived from an EMBL/GenBank/DDBJ whole genome shotgun (WGS) entry which is preliminary data.</text>
</comment>
<feature type="compositionally biased region" description="Basic and acidic residues" evidence="1">
    <location>
        <begin position="36"/>
        <end position="46"/>
    </location>
</feature>
<gene>
    <name evidence="2" type="ORF">N0V83_007910</name>
</gene>
<evidence type="ECO:0000313" key="2">
    <source>
        <dbReference type="EMBL" id="KAJ4366274.1"/>
    </source>
</evidence>
<feature type="region of interest" description="Disordered" evidence="1">
    <location>
        <begin position="1"/>
        <end position="65"/>
    </location>
</feature>
<dbReference type="EMBL" id="JAPEUY010000014">
    <property type="protein sequence ID" value="KAJ4366274.1"/>
    <property type="molecule type" value="Genomic_DNA"/>
</dbReference>
<feature type="compositionally biased region" description="Polar residues" evidence="1">
    <location>
        <begin position="1"/>
        <end position="15"/>
    </location>
</feature>
<proteinExistence type="predicted"/>
<dbReference type="OrthoDB" id="3678410at2759"/>
<reference evidence="2" key="1">
    <citation type="submission" date="2022-10" db="EMBL/GenBank/DDBJ databases">
        <title>Tapping the CABI collections for fungal endophytes: first genome assemblies for Collariella, Neodidymelliopsis, Ascochyta clinopodiicola, Didymella pomorum, Didymosphaeria variabile, Neocosmospora piperis and Neocucurbitaria cava.</title>
        <authorList>
            <person name="Hill R."/>
        </authorList>
    </citation>
    <scope>NUCLEOTIDE SEQUENCE</scope>
    <source>
        <strain evidence="2">IMI 356814</strain>
    </source>
</reference>
<keyword evidence="3" id="KW-1185">Reference proteome</keyword>
<evidence type="ECO:0000313" key="3">
    <source>
        <dbReference type="Proteomes" id="UP001140560"/>
    </source>
</evidence>